<accession>A0A812D861</accession>
<comment type="caution">
    <text evidence="2">The sequence shown here is derived from an EMBL/GenBank/DDBJ whole genome shotgun (WGS) entry which is preliminary data.</text>
</comment>
<feature type="transmembrane region" description="Helical" evidence="1">
    <location>
        <begin position="236"/>
        <end position="253"/>
    </location>
</feature>
<sequence length="259" mass="31159">MVCLFIYSDNPFSLSFSSPLSFFLYFFLNFSHTYSFSLMNFPLLSFCRSIFLYFLISLRIFIYIFFYCYFFFLFFLSFFFVILFILNLYIFLFFSFYSFFLRNFIYSSFLSISVFSHFLFFYLFFFLSLIFSQSSFFSSYFLPLIIFFKSPFLLSFPYFPPTIYHFSLLISSSNLSIPFIISFICYSGPSLSFFFFMVLTDISFFLSTLFRRQQKSNYLKFHFAHIFSPLFKNQPSSFILLLFISTSLALSIAKKGQLR</sequence>
<feature type="transmembrane region" description="Helical" evidence="1">
    <location>
        <begin position="109"/>
        <end position="131"/>
    </location>
</feature>
<feature type="transmembrane region" description="Helical" evidence="1">
    <location>
        <begin position="50"/>
        <end position="72"/>
    </location>
</feature>
<protein>
    <submittedName>
        <fullName evidence="2">Uncharacterized protein</fullName>
    </submittedName>
</protein>
<feature type="transmembrane region" description="Helical" evidence="1">
    <location>
        <begin position="78"/>
        <end position="97"/>
    </location>
</feature>
<feature type="transmembrane region" description="Helical" evidence="1">
    <location>
        <begin position="20"/>
        <end position="38"/>
    </location>
</feature>
<reference evidence="2" key="1">
    <citation type="submission" date="2021-01" db="EMBL/GenBank/DDBJ databases">
        <authorList>
            <person name="Li R."/>
            <person name="Bekaert M."/>
        </authorList>
    </citation>
    <scope>NUCLEOTIDE SEQUENCE</scope>
    <source>
        <strain evidence="2">Farmed</strain>
    </source>
</reference>
<gene>
    <name evidence="2" type="ORF">SPHA_49050</name>
</gene>
<keyword evidence="1" id="KW-0472">Membrane</keyword>
<organism evidence="2 3">
    <name type="scientific">Acanthosepion pharaonis</name>
    <name type="common">Pharaoh cuttlefish</name>
    <name type="synonym">Sepia pharaonis</name>
    <dbReference type="NCBI Taxonomy" id="158019"/>
    <lineage>
        <taxon>Eukaryota</taxon>
        <taxon>Metazoa</taxon>
        <taxon>Spiralia</taxon>
        <taxon>Lophotrochozoa</taxon>
        <taxon>Mollusca</taxon>
        <taxon>Cephalopoda</taxon>
        <taxon>Coleoidea</taxon>
        <taxon>Decapodiformes</taxon>
        <taxon>Sepiida</taxon>
        <taxon>Sepiina</taxon>
        <taxon>Sepiidae</taxon>
        <taxon>Acanthosepion</taxon>
    </lineage>
</organism>
<evidence type="ECO:0000256" key="1">
    <source>
        <dbReference type="SAM" id="Phobius"/>
    </source>
</evidence>
<feature type="transmembrane region" description="Helical" evidence="1">
    <location>
        <begin position="190"/>
        <end position="210"/>
    </location>
</feature>
<feature type="transmembrane region" description="Helical" evidence="1">
    <location>
        <begin position="163"/>
        <end position="184"/>
    </location>
</feature>
<evidence type="ECO:0000313" key="3">
    <source>
        <dbReference type="Proteomes" id="UP000597762"/>
    </source>
</evidence>
<dbReference type="Proteomes" id="UP000597762">
    <property type="component" value="Unassembled WGS sequence"/>
</dbReference>
<evidence type="ECO:0000313" key="2">
    <source>
        <dbReference type="EMBL" id="CAE1291939.1"/>
    </source>
</evidence>
<keyword evidence="3" id="KW-1185">Reference proteome</keyword>
<keyword evidence="1" id="KW-0812">Transmembrane</keyword>
<dbReference type="EMBL" id="CAHIKZ030002777">
    <property type="protein sequence ID" value="CAE1291939.1"/>
    <property type="molecule type" value="Genomic_DNA"/>
</dbReference>
<keyword evidence="1" id="KW-1133">Transmembrane helix</keyword>
<proteinExistence type="predicted"/>
<name>A0A812D861_ACAPH</name>
<dbReference type="AlphaFoldDB" id="A0A812D861"/>